<feature type="domain" description="Reverse transcriptase" evidence="1">
    <location>
        <begin position="4"/>
        <end position="56"/>
    </location>
</feature>
<protein>
    <submittedName>
        <fullName evidence="2">Reverse transcriptase domain-containing protein</fullName>
    </submittedName>
</protein>
<keyword evidence="2" id="KW-0548">Nucleotidyltransferase</keyword>
<dbReference type="PANTHER" id="PTHR46890:SF48">
    <property type="entry name" value="RNA-DIRECTED DNA POLYMERASE"/>
    <property type="match status" value="1"/>
</dbReference>
<dbReference type="InterPro" id="IPR052343">
    <property type="entry name" value="Retrotransposon-Effector_Assoc"/>
</dbReference>
<name>A0A9Q4DKX6_ACTPL</name>
<dbReference type="AlphaFoldDB" id="A0A9Q4DKX6"/>
<evidence type="ECO:0000259" key="1">
    <source>
        <dbReference type="Pfam" id="PF00078"/>
    </source>
</evidence>
<keyword evidence="2" id="KW-0808">Transferase</keyword>
<dbReference type="InterPro" id="IPR000477">
    <property type="entry name" value="RT_dom"/>
</dbReference>
<sequence length="67" mass="7699">MTPDRFRPIALCNVVYKIISKIIANRLKPLLPTLMSEEKTGYVEGRQILNNIIQAHEVVHSLISKRK</sequence>
<keyword evidence="2" id="KW-0695">RNA-directed DNA polymerase</keyword>
<feature type="non-terminal residue" evidence="2">
    <location>
        <position position="67"/>
    </location>
</feature>
<dbReference type="Pfam" id="PF00078">
    <property type="entry name" value="RVT_1"/>
    <property type="match status" value="1"/>
</dbReference>
<dbReference type="EMBL" id="JAPQFC010000808">
    <property type="protein sequence ID" value="MCY6524945.1"/>
    <property type="molecule type" value="Genomic_DNA"/>
</dbReference>
<dbReference type="GO" id="GO:0003964">
    <property type="term" value="F:RNA-directed DNA polymerase activity"/>
    <property type="evidence" value="ECO:0007669"/>
    <property type="project" value="UniProtKB-KW"/>
</dbReference>
<dbReference type="Proteomes" id="UP001077788">
    <property type="component" value="Unassembled WGS sequence"/>
</dbReference>
<reference evidence="2" key="2">
    <citation type="submission" date="2022-12" db="EMBL/GenBank/DDBJ databases">
        <authorList>
            <person name="Kardos G."/>
            <person name="Sarkozi R."/>
            <person name="Laczko L."/>
            <person name="Marton S."/>
            <person name="Makrai L."/>
            <person name="Banyai K."/>
            <person name="Fodor L."/>
        </authorList>
    </citation>
    <scope>NUCLEOTIDE SEQUENCE</scope>
    <source>
        <strain evidence="2">84/14</strain>
    </source>
</reference>
<evidence type="ECO:0000313" key="2">
    <source>
        <dbReference type="EMBL" id="MCY6524945.1"/>
    </source>
</evidence>
<proteinExistence type="predicted"/>
<accession>A0A9Q4DKX6</accession>
<evidence type="ECO:0000313" key="3">
    <source>
        <dbReference type="Proteomes" id="UP001077788"/>
    </source>
</evidence>
<comment type="caution">
    <text evidence="2">The sequence shown here is derived from an EMBL/GenBank/DDBJ whole genome shotgun (WGS) entry which is preliminary data.</text>
</comment>
<organism evidence="2 3">
    <name type="scientific">Actinobacillus pleuropneumoniae</name>
    <name type="common">Haemophilus pleuropneumoniae</name>
    <dbReference type="NCBI Taxonomy" id="715"/>
    <lineage>
        <taxon>Bacteria</taxon>
        <taxon>Pseudomonadati</taxon>
        <taxon>Pseudomonadota</taxon>
        <taxon>Gammaproteobacteria</taxon>
        <taxon>Pasteurellales</taxon>
        <taxon>Pasteurellaceae</taxon>
        <taxon>Actinobacillus</taxon>
    </lineage>
</organism>
<reference evidence="2" key="1">
    <citation type="journal article" date="2021" name="Vet Sci">
        <title>O-Serogroups and Pathovirotypes of Escherichia coli Isolated from Post-Weaning Piglets Showing Diarrhoea and/or Oedema in South Korea.</title>
        <authorList>
            <person name="Byun J.W."/>
            <person name="Moon B.Y."/>
            <person name="Do K.H."/>
            <person name="Lee K."/>
            <person name="Lee H.Y."/>
            <person name="Kim W.I."/>
            <person name="So B."/>
            <person name="Lee W.K."/>
        </authorList>
    </citation>
    <scope>NUCLEOTIDE SEQUENCE</scope>
    <source>
        <strain evidence="2">84/14</strain>
    </source>
</reference>
<dbReference type="RefSeq" id="WP_267992182.1">
    <property type="nucleotide sequence ID" value="NZ_JAPQFC010000808.1"/>
</dbReference>
<gene>
    <name evidence="2" type="ORF">OYG11_12120</name>
</gene>
<dbReference type="PANTHER" id="PTHR46890">
    <property type="entry name" value="NON-LTR RETROLELEMENT REVERSE TRANSCRIPTASE-LIKE PROTEIN-RELATED"/>
    <property type="match status" value="1"/>
</dbReference>